<dbReference type="SUPFAM" id="SSF89360">
    <property type="entry name" value="HesB-like domain"/>
    <property type="match status" value="1"/>
</dbReference>
<comment type="caution">
    <text evidence="3">The sequence shown here is derived from an EMBL/GenBank/DDBJ whole genome shotgun (WGS) entry which is preliminary data.</text>
</comment>
<name>A0A4Z0F984_9GAMM</name>
<evidence type="ECO:0000256" key="1">
    <source>
        <dbReference type="SAM" id="MobiDB-lite"/>
    </source>
</evidence>
<dbReference type="Proteomes" id="UP000297890">
    <property type="component" value="Unassembled WGS sequence"/>
</dbReference>
<dbReference type="InterPro" id="IPR035903">
    <property type="entry name" value="HesB-like_dom_sf"/>
</dbReference>
<dbReference type="EMBL" id="SRIO01000014">
    <property type="protein sequence ID" value="TFZ81901.1"/>
    <property type="molecule type" value="Genomic_DNA"/>
</dbReference>
<protein>
    <submittedName>
        <fullName evidence="3">IscN protein</fullName>
    </submittedName>
</protein>
<accession>A0A4Z0F984</accession>
<reference evidence="3 4" key="1">
    <citation type="journal article" date="2019" name="ISME J.">
        <title>Candidatus Macondimonas diazotrophica, a novel gammaproteobacterial genus dominating crude-oil-contaminated coastal sediments.</title>
        <authorList>
            <person name="Karthikeyan S."/>
            <person name="Konstantinidis K."/>
        </authorList>
    </citation>
    <scope>NUCLEOTIDE SEQUENCE [LARGE SCALE GENOMIC DNA]</scope>
    <source>
        <strain evidence="3 4">KTK01</strain>
    </source>
</reference>
<dbReference type="Pfam" id="PF01521">
    <property type="entry name" value="Fe-S_biosyn"/>
    <property type="match status" value="1"/>
</dbReference>
<dbReference type="Gene3D" id="2.60.300.12">
    <property type="entry name" value="HesB-like domain"/>
    <property type="match status" value="1"/>
</dbReference>
<feature type="region of interest" description="Disordered" evidence="1">
    <location>
        <begin position="103"/>
        <end position="127"/>
    </location>
</feature>
<dbReference type="AlphaFoldDB" id="A0A4Z0F984"/>
<dbReference type="RefSeq" id="WP_135282379.1">
    <property type="nucleotide sequence ID" value="NZ_SRIO01000014.1"/>
</dbReference>
<dbReference type="InterPro" id="IPR000361">
    <property type="entry name" value="ATAP_core_dom"/>
</dbReference>
<gene>
    <name evidence="3" type="ORF">E4680_10565</name>
</gene>
<proteinExistence type="predicted"/>
<keyword evidence="4" id="KW-1185">Reference proteome</keyword>
<evidence type="ECO:0000313" key="3">
    <source>
        <dbReference type="EMBL" id="TFZ81901.1"/>
    </source>
</evidence>
<sequence length="127" mass="13083">MELSILPAAEKFIRRMVRFGGGEQCGFRLVVTPGGCSGLSSEFSVEPAPQNGEVVFEHGGLRLFLPAPSAELLDGATMDFVDTATTSGLVFQTAGKGPCACSSASTMGPATVSVSSIERRTPPSGEA</sequence>
<evidence type="ECO:0000313" key="4">
    <source>
        <dbReference type="Proteomes" id="UP000297890"/>
    </source>
</evidence>
<feature type="compositionally biased region" description="Polar residues" evidence="1">
    <location>
        <begin position="103"/>
        <end position="116"/>
    </location>
</feature>
<feature type="domain" description="Core" evidence="2">
    <location>
        <begin position="1"/>
        <end position="92"/>
    </location>
</feature>
<organism evidence="3 4">
    <name type="scientific">Candidatus Macondimonas diazotrophica</name>
    <dbReference type="NCBI Taxonomy" id="2305248"/>
    <lineage>
        <taxon>Bacteria</taxon>
        <taxon>Pseudomonadati</taxon>
        <taxon>Pseudomonadota</taxon>
        <taxon>Gammaproteobacteria</taxon>
        <taxon>Chromatiales</taxon>
        <taxon>Ectothiorhodospiraceae</taxon>
        <taxon>Candidatus Macondimonas</taxon>
    </lineage>
</organism>
<evidence type="ECO:0000259" key="2">
    <source>
        <dbReference type="Pfam" id="PF01521"/>
    </source>
</evidence>
<dbReference type="OrthoDB" id="9810116at2"/>